<keyword evidence="5" id="KW-1185">Reference proteome</keyword>
<evidence type="ECO:0000256" key="1">
    <source>
        <dbReference type="ARBA" id="ARBA00009254"/>
    </source>
</evidence>
<dbReference type="EMBL" id="GL877427">
    <property type="protein sequence ID" value="ELA46975.1"/>
    <property type="molecule type" value="Genomic_DNA"/>
</dbReference>
<dbReference type="InterPro" id="IPR036049">
    <property type="entry name" value="Ribosomal_uL29_sf"/>
</dbReference>
<dbReference type="VEuPathDB" id="MicrosporidiaDB:VCUG_01506"/>
<keyword evidence="2 4" id="KW-0689">Ribosomal protein</keyword>
<dbReference type="OrthoDB" id="528635at2759"/>
<dbReference type="Proteomes" id="UP000011081">
    <property type="component" value="Unassembled WGS sequence"/>
</dbReference>
<dbReference type="InterPro" id="IPR001854">
    <property type="entry name" value="Ribosomal_uL29"/>
</dbReference>
<dbReference type="GO" id="GO:0006412">
    <property type="term" value="P:translation"/>
    <property type="evidence" value="ECO:0007669"/>
    <property type="project" value="InterPro"/>
</dbReference>
<dbReference type="RefSeq" id="XP_008074524.1">
    <property type="nucleotide sequence ID" value="XM_008076333.1"/>
</dbReference>
<evidence type="ECO:0000313" key="5">
    <source>
        <dbReference type="Proteomes" id="UP000011081"/>
    </source>
</evidence>
<protein>
    <submittedName>
        <fullName evidence="4">Ribosomal protein L29</fullName>
    </submittedName>
</protein>
<dbReference type="InParanoid" id="L2GV60"/>
<keyword evidence="3" id="KW-0687">Ribonucleoprotein</keyword>
<dbReference type="AlphaFoldDB" id="L2GV60"/>
<dbReference type="GO" id="GO:0003735">
    <property type="term" value="F:structural constituent of ribosome"/>
    <property type="evidence" value="ECO:0007669"/>
    <property type="project" value="InterPro"/>
</dbReference>
<dbReference type="SUPFAM" id="SSF46561">
    <property type="entry name" value="Ribosomal protein L29 (L29p)"/>
    <property type="match status" value="1"/>
</dbReference>
<organism evidence="4 5">
    <name type="scientific">Vavraia culicis (isolate floridensis)</name>
    <name type="common">Microsporidian parasite</name>
    <dbReference type="NCBI Taxonomy" id="948595"/>
    <lineage>
        <taxon>Eukaryota</taxon>
        <taxon>Fungi</taxon>
        <taxon>Fungi incertae sedis</taxon>
        <taxon>Microsporidia</taxon>
        <taxon>Pleistophoridae</taxon>
        <taxon>Vavraia</taxon>
    </lineage>
</organism>
<evidence type="ECO:0000313" key="4">
    <source>
        <dbReference type="EMBL" id="ELA46975.1"/>
    </source>
</evidence>
<dbReference type="NCBIfam" id="TIGR00012">
    <property type="entry name" value="L29"/>
    <property type="match status" value="1"/>
</dbReference>
<gene>
    <name evidence="4" type="ORF">VCUG_01506</name>
</gene>
<name>L2GV60_VAVCU</name>
<accession>L2GV60</accession>
<dbReference type="HOGENOM" id="CLU_110381_3_0_1"/>
<evidence type="ECO:0000256" key="2">
    <source>
        <dbReference type="ARBA" id="ARBA00022980"/>
    </source>
</evidence>
<comment type="similarity">
    <text evidence="1">Belongs to the universal ribosomal protein uL29 family.</text>
</comment>
<dbReference type="GO" id="GO:1990904">
    <property type="term" value="C:ribonucleoprotein complex"/>
    <property type="evidence" value="ECO:0007669"/>
    <property type="project" value="UniProtKB-KW"/>
</dbReference>
<dbReference type="STRING" id="948595.L2GV60"/>
<dbReference type="Gene3D" id="1.10.287.310">
    <property type="match status" value="1"/>
</dbReference>
<dbReference type="Pfam" id="PF00831">
    <property type="entry name" value="Ribosomal_L29"/>
    <property type="match status" value="1"/>
</dbReference>
<dbReference type="OMA" id="RKCRNGK"/>
<evidence type="ECO:0000256" key="3">
    <source>
        <dbReference type="ARBA" id="ARBA00023274"/>
    </source>
</evidence>
<sequence length="122" mass="14129">MKVNAKDLRCLTLSEVEERYKQVKTDLLHMRQREQTQTVKPHEIYQAHRNVAVVMTILTDKKKEEAVAAAFAANGKVPKQFLTRLTKKKRMALSKEQLRKCRNGKSRAYKGGLRRVLFAYAP</sequence>
<dbReference type="GO" id="GO:0005840">
    <property type="term" value="C:ribosome"/>
    <property type="evidence" value="ECO:0007669"/>
    <property type="project" value="UniProtKB-KW"/>
</dbReference>
<dbReference type="GeneID" id="19879382"/>
<reference evidence="5" key="1">
    <citation type="submission" date="2011-03" db="EMBL/GenBank/DDBJ databases">
        <title>The genome sequence of Vavraia culicis strain floridensis.</title>
        <authorList>
            <consortium name="The Broad Institute Genome Sequencing Platform"/>
            <person name="Cuomo C."/>
            <person name="Becnel J."/>
            <person name="Sanscrainte N."/>
            <person name="Young S.K."/>
            <person name="Zeng Q."/>
            <person name="Gargeya S."/>
            <person name="Fitzgerald M."/>
            <person name="Haas B."/>
            <person name="Abouelleil A."/>
            <person name="Alvarado L."/>
            <person name="Arachchi H.M."/>
            <person name="Berlin A."/>
            <person name="Chapman S.B."/>
            <person name="Gearin G."/>
            <person name="Goldberg J."/>
            <person name="Griggs A."/>
            <person name="Gujja S."/>
            <person name="Hansen M."/>
            <person name="Heiman D."/>
            <person name="Howarth C."/>
            <person name="Larimer J."/>
            <person name="Lui A."/>
            <person name="MacDonald P.J.P."/>
            <person name="McCowen C."/>
            <person name="Montmayeur A."/>
            <person name="Murphy C."/>
            <person name="Neiman D."/>
            <person name="Pearson M."/>
            <person name="Priest M."/>
            <person name="Roberts A."/>
            <person name="Saif S."/>
            <person name="Shea T."/>
            <person name="Sisk P."/>
            <person name="Stolte C."/>
            <person name="Sykes S."/>
            <person name="Wortman J."/>
            <person name="Nusbaum C."/>
            <person name="Birren B."/>
        </authorList>
    </citation>
    <scope>NUCLEOTIDE SEQUENCE [LARGE SCALE GENOMIC DNA]</scope>
    <source>
        <strain evidence="5">floridensis</strain>
    </source>
</reference>
<proteinExistence type="inferred from homology"/>